<accession>A0A382GIX6</accession>
<dbReference type="SUPFAM" id="SSF51735">
    <property type="entry name" value="NAD(P)-binding Rossmann-fold domains"/>
    <property type="match status" value="1"/>
</dbReference>
<dbReference type="NCBIfam" id="TIGR01409">
    <property type="entry name" value="TAT_signal_seq"/>
    <property type="match status" value="1"/>
</dbReference>
<evidence type="ECO:0000313" key="1">
    <source>
        <dbReference type="EMBL" id="SVB74593.1"/>
    </source>
</evidence>
<feature type="non-terminal residue" evidence="1">
    <location>
        <position position="94"/>
    </location>
</feature>
<gene>
    <name evidence="1" type="ORF">METZ01_LOCUS227447</name>
</gene>
<dbReference type="InterPro" id="IPR036291">
    <property type="entry name" value="NAD(P)-bd_dom_sf"/>
</dbReference>
<organism evidence="1">
    <name type="scientific">marine metagenome</name>
    <dbReference type="NCBI Taxonomy" id="408172"/>
    <lineage>
        <taxon>unclassified sequences</taxon>
        <taxon>metagenomes</taxon>
        <taxon>ecological metagenomes</taxon>
    </lineage>
</organism>
<evidence type="ECO:0008006" key="2">
    <source>
        <dbReference type="Google" id="ProtNLM"/>
    </source>
</evidence>
<name>A0A382GIX6_9ZZZZ</name>
<dbReference type="AlphaFoldDB" id="A0A382GIX6"/>
<dbReference type="InterPro" id="IPR019546">
    <property type="entry name" value="TAT_signal_bac_arc"/>
</dbReference>
<sequence>MKKILAKTTRRNFLAASATGATAFTIVPRNVLGAPEVPPSEKLGGALIGCGGRGPGTYSGMCKGLNVELLAACDVDIRKAQRFADSRNKGKAKA</sequence>
<proteinExistence type="predicted"/>
<protein>
    <recommendedName>
        <fullName evidence="2">Gfo/Idh/MocA-like oxidoreductase N-terminal domain-containing protein</fullName>
    </recommendedName>
</protein>
<dbReference type="EMBL" id="UINC01055563">
    <property type="protein sequence ID" value="SVB74593.1"/>
    <property type="molecule type" value="Genomic_DNA"/>
</dbReference>
<reference evidence="1" key="1">
    <citation type="submission" date="2018-05" db="EMBL/GenBank/DDBJ databases">
        <authorList>
            <person name="Lanie J.A."/>
            <person name="Ng W.-L."/>
            <person name="Kazmierczak K.M."/>
            <person name="Andrzejewski T.M."/>
            <person name="Davidsen T.M."/>
            <person name="Wayne K.J."/>
            <person name="Tettelin H."/>
            <person name="Glass J.I."/>
            <person name="Rusch D."/>
            <person name="Podicherti R."/>
            <person name="Tsui H.-C.T."/>
            <person name="Winkler M.E."/>
        </authorList>
    </citation>
    <scope>NUCLEOTIDE SEQUENCE</scope>
</reference>
<dbReference type="Gene3D" id="3.40.50.720">
    <property type="entry name" value="NAD(P)-binding Rossmann-like Domain"/>
    <property type="match status" value="1"/>
</dbReference>